<evidence type="ECO:0000313" key="4">
    <source>
        <dbReference type="EMBL" id="QQP10591.1"/>
    </source>
</evidence>
<name>A0ABX7AL50_9BACI</name>
<dbReference type="RefSeq" id="WP_053597241.1">
    <property type="nucleotide sequence ID" value="NZ_CP067341.1"/>
</dbReference>
<evidence type="ECO:0000313" key="5">
    <source>
        <dbReference type="Proteomes" id="UP000596049"/>
    </source>
</evidence>
<sequence length="362" mass="40586">MFYFPNPYGELTVGILRSQFNCEGETIPLTFFYPADESDGKNAKYSFAEALFGHPLSEAKTNFFSEAPISQHKEKYPVIFYSHGYGSYEMSNSVLCGDLASMGFVVIAIGHTGEATAVRLKDGTIIPMDETHSDEMNVPEKEEILQKIMMEVAAKDFTEENYGTFIEAGRQFCDSHAKNKRMEIWAKRIRTAADYMEEVNKSNYLLAGHLDLIPGFGITGHSFGGGAAISVCREDSRFVCGIDVDGANLEEDYGQDIRKPFLCIGTEITSKLLSGIYLSNTENTYQLVLKDVEHMGFTDLVFFPDIAEMMGIPLGSMEGNKLAAILAQYHANFFRKYLLKEDLYLEMPDESVAILKFREKNC</sequence>
<keyword evidence="1" id="KW-0378">Hydrolase</keyword>
<dbReference type="Gene3D" id="3.40.50.1820">
    <property type="entry name" value="alpha/beta hydrolase"/>
    <property type="match status" value="1"/>
</dbReference>
<dbReference type="PANTHER" id="PTHR10272:SF0">
    <property type="entry name" value="PLATELET-ACTIVATING FACTOR ACETYLHYDROLASE"/>
    <property type="match status" value="1"/>
</dbReference>
<dbReference type="EMBL" id="CP067341">
    <property type="protein sequence ID" value="QQP10591.1"/>
    <property type="molecule type" value="Genomic_DNA"/>
</dbReference>
<organism evidence="4 5">
    <name type="scientific">Lysinibacillus agricola</name>
    <dbReference type="NCBI Taxonomy" id="2590012"/>
    <lineage>
        <taxon>Bacteria</taxon>
        <taxon>Bacillati</taxon>
        <taxon>Bacillota</taxon>
        <taxon>Bacilli</taxon>
        <taxon>Bacillales</taxon>
        <taxon>Bacillaceae</taxon>
        <taxon>Lysinibacillus</taxon>
    </lineage>
</organism>
<gene>
    <name evidence="4" type="ORF">FJQ98_15100</name>
</gene>
<accession>A0ABX7AL50</accession>
<evidence type="ECO:0008006" key="6">
    <source>
        <dbReference type="Google" id="ProtNLM"/>
    </source>
</evidence>
<keyword evidence="3" id="KW-0443">Lipid metabolism</keyword>
<dbReference type="SUPFAM" id="SSF53474">
    <property type="entry name" value="alpha/beta-Hydrolases"/>
    <property type="match status" value="1"/>
</dbReference>
<dbReference type="Pfam" id="PF03403">
    <property type="entry name" value="PAF-AH_p_II"/>
    <property type="match status" value="1"/>
</dbReference>
<dbReference type="PANTHER" id="PTHR10272">
    <property type="entry name" value="PLATELET-ACTIVATING FACTOR ACETYLHYDROLASE"/>
    <property type="match status" value="1"/>
</dbReference>
<keyword evidence="5" id="KW-1185">Reference proteome</keyword>
<evidence type="ECO:0000256" key="3">
    <source>
        <dbReference type="ARBA" id="ARBA00023098"/>
    </source>
</evidence>
<evidence type="ECO:0000256" key="2">
    <source>
        <dbReference type="ARBA" id="ARBA00022963"/>
    </source>
</evidence>
<dbReference type="InterPro" id="IPR029058">
    <property type="entry name" value="AB_hydrolase_fold"/>
</dbReference>
<evidence type="ECO:0000256" key="1">
    <source>
        <dbReference type="ARBA" id="ARBA00022801"/>
    </source>
</evidence>
<proteinExistence type="predicted"/>
<reference evidence="4 5" key="1">
    <citation type="submission" date="2020-01" db="EMBL/GenBank/DDBJ databases">
        <authorList>
            <person name="Liu G."/>
            <person name="Liu B."/>
        </authorList>
    </citation>
    <scope>NUCLEOTIDE SEQUENCE [LARGE SCALE GENOMIC DNA]</scope>
    <source>
        <strain evidence="4 5">FJAT-51161</strain>
    </source>
</reference>
<protein>
    <recommendedName>
        <fullName evidence="6">Platelet-activating factor acetylhydrolase</fullName>
    </recommendedName>
</protein>
<keyword evidence="2" id="KW-0442">Lipid degradation</keyword>
<dbReference type="Proteomes" id="UP000596049">
    <property type="component" value="Chromosome"/>
</dbReference>